<sequence>MAAVSPPPLARSHTRDSGRSERTSFGDRYRPGYSQERSPEFLRRRDSDIDLLRRTSISRDTKIRNEGMAADFDYSKVPKGPKGGRRGLEPVPDTARRVPHIFISREGVPVLGSTIGHLTKRLKRYQPFDVKIDDSGYYVLFPDTISGRTALQECYRQFNMQKLWDYTMLMTPFKDGLPPTESPFARRVRQATPTSPQPAARREASMVPSVPSVPSAGQESSDYEPLELDDPARSSPAVETLSNETRDELVKFTAPVAPQALTPNNENPERPTKRQKLGSTVSTEAIPQTKTRTAEVPESPSGLDVTHDDMMLDASEVLQALQATDRGQPVKSIERDLATPVKNHASNCSQCGKRILAGVSPAADIQALCLKCRRPSIAEEPRRSSAYSIPETPDPNTFAGASTINGVDHDEPEVVEDGPSALPKPQPSTPSKPSEPSASMSTPGSSSKRSVRSSRPNYTNSELAGMALLDAPGHRLPANEICKWIADHIPGYDFADKTSKWQSHISATLSAGSKGNRPLFEKQDRREDDPAGKGNFWALRRGEEHRIKPYSSSKPDAEAATNSERSVTSKKFRNQIIKLLEAHRPEYESFTDEDLEMIKAVLPIEHVEFEPSRSRFNTEWPGIHEFISWCQNDGHFRIEDAIDSFSDVKPVSIQHMISMHHIFYELLLLNLYEYKELPAGTLGNDLRDFRELGKRWQDFHLDQAKRRNEAIQLHQAKQLNQVKQQKEILTILWEATRRCYGFLSASLHAPSWISFFYVGTVCLALNWLIGGMRSSEAQYDDVQAAAPAQDRPGTPHYSAPHLQTSPNITKGD</sequence>
<dbReference type="Proteomes" id="UP001320706">
    <property type="component" value="Unassembled WGS sequence"/>
</dbReference>
<organism evidence="1 2">
    <name type="scientific">Zalaria obscura</name>
    <dbReference type="NCBI Taxonomy" id="2024903"/>
    <lineage>
        <taxon>Eukaryota</taxon>
        <taxon>Fungi</taxon>
        <taxon>Dikarya</taxon>
        <taxon>Ascomycota</taxon>
        <taxon>Pezizomycotina</taxon>
        <taxon>Dothideomycetes</taxon>
        <taxon>Dothideomycetidae</taxon>
        <taxon>Dothideales</taxon>
        <taxon>Zalariaceae</taxon>
        <taxon>Zalaria</taxon>
    </lineage>
</organism>
<keyword evidence="1" id="KW-0808">Transferase</keyword>
<evidence type="ECO:0000313" key="1">
    <source>
        <dbReference type="EMBL" id="KAK8210370.1"/>
    </source>
</evidence>
<proteinExistence type="predicted"/>
<protein>
    <submittedName>
        <fullName evidence="1">Histone methyltransferase set1</fullName>
        <ecNumber evidence="1">2.1.1.354</ecNumber>
    </submittedName>
</protein>
<keyword evidence="1" id="KW-0489">Methyltransferase</keyword>
<accession>A0ACC3SFF3</accession>
<dbReference type="EMBL" id="JAMKPW020000015">
    <property type="protein sequence ID" value="KAK8210370.1"/>
    <property type="molecule type" value="Genomic_DNA"/>
</dbReference>
<gene>
    <name evidence="1" type="primary">SET1_2</name>
    <name evidence="1" type="ORF">M8818_003540</name>
</gene>
<keyword evidence="2" id="KW-1185">Reference proteome</keyword>
<reference evidence="1" key="1">
    <citation type="submission" date="2024-02" db="EMBL/GenBank/DDBJ databases">
        <title>Metagenome Assembled Genome of Zalaria obscura JY119.</title>
        <authorList>
            <person name="Vighnesh L."/>
            <person name="Jagadeeshwari U."/>
            <person name="Venkata Ramana C."/>
            <person name="Sasikala C."/>
        </authorList>
    </citation>
    <scope>NUCLEOTIDE SEQUENCE</scope>
    <source>
        <strain evidence="1">JY119</strain>
    </source>
</reference>
<name>A0ACC3SFF3_9PEZI</name>
<comment type="caution">
    <text evidence="1">The sequence shown here is derived from an EMBL/GenBank/DDBJ whole genome shotgun (WGS) entry which is preliminary data.</text>
</comment>
<evidence type="ECO:0000313" key="2">
    <source>
        <dbReference type="Proteomes" id="UP001320706"/>
    </source>
</evidence>
<dbReference type="EC" id="2.1.1.354" evidence="1"/>